<dbReference type="OrthoDB" id="2679643at2759"/>
<reference evidence="1" key="1">
    <citation type="submission" date="2020-07" db="EMBL/GenBank/DDBJ databases">
        <authorList>
            <person name="Nieuwenhuis M."/>
            <person name="Van De Peppel L.J.J."/>
        </authorList>
    </citation>
    <scope>NUCLEOTIDE SEQUENCE</scope>
    <source>
        <strain evidence="1">AP01</strain>
        <tissue evidence="1">Mycelium</tissue>
    </source>
</reference>
<keyword evidence="2" id="KW-1185">Reference proteome</keyword>
<gene>
    <name evidence="1" type="ORF">DXG03_001230</name>
</gene>
<accession>A0A9P7KAF5</accession>
<reference evidence="1" key="2">
    <citation type="submission" date="2021-10" db="EMBL/GenBank/DDBJ databases">
        <title>Phylogenomics reveals ancestral predisposition of the termite-cultivated fungus Termitomyces towards a domesticated lifestyle.</title>
        <authorList>
            <person name="Auxier B."/>
            <person name="Grum-Grzhimaylo A."/>
            <person name="Cardenas M.E."/>
            <person name="Lodge J.D."/>
            <person name="Laessoe T."/>
            <person name="Pedersen O."/>
            <person name="Smith M.E."/>
            <person name="Kuyper T.W."/>
            <person name="Franco-Molano E.A."/>
            <person name="Baroni T.J."/>
            <person name="Aanen D.K."/>
        </authorList>
    </citation>
    <scope>NUCLEOTIDE SEQUENCE</scope>
    <source>
        <strain evidence="1">AP01</strain>
        <tissue evidence="1">Mycelium</tissue>
    </source>
</reference>
<organism evidence="1 2">
    <name type="scientific">Asterophora parasitica</name>
    <dbReference type="NCBI Taxonomy" id="117018"/>
    <lineage>
        <taxon>Eukaryota</taxon>
        <taxon>Fungi</taxon>
        <taxon>Dikarya</taxon>
        <taxon>Basidiomycota</taxon>
        <taxon>Agaricomycotina</taxon>
        <taxon>Agaricomycetes</taxon>
        <taxon>Agaricomycetidae</taxon>
        <taxon>Agaricales</taxon>
        <taxon>Tricholomatineae</taxon>
        <taxon>Lyophyllaceae</taxon>
        <taxon>Asterophora</taxon>
    </lineage>
</organism>
<evidence type="ECO:0000313" key="1">
    <source>
        <dbReference type="EMBL" id="KAG5643303.1"/>
    </source>
</evidence>
<proteinExistence type="predicted"/>
<evidence type="ECO:0000313" key="2">
    <source>
        <dbReference type="Proteomes" id="UP000775547"/>
    </source>
</evidence>
<sequence length="70" mass="7977">MMGARLVVSFVLSVVFLFISAKNVRILKYEDLVKLFPGLQNVGCKAARPPHFWRIYVPSLVLHVCALYQI</sequence>
<name>A0A9P7KAF5_9AGAR</name>
<dbReference type="Proteomes" id="UP000775547">
    <property type="component" value="Unassembled WGS sequence"/>
</dbReference>
<protein>
    <submittedName>
        <fullName evidence="1">Uncharacterized protein</fullName>
    </submittedName>
</protein>
<dbReference type="EMBL" id="JABCKV010000122">
    <property type="protein sequence ID" value="KAG5643303.1"/>
    <property type="molecule type" value="Genomic_DNA"/>
</dbReference>
<dbReference type="AlphaFoldDB" id="A0A9P7KAF5"/>
<comment type="caution">
    <text evidence="1">The sequence shown here is derived from an EMBL/GenBank/DDBJ whole genome shotgun (WGS) entry which is preliminary data.</text>
</comment>